<dbReference type="AlphaFoldDB" id="A0A7W9W3L2"/>
<dbReference type="GO" id="GO:0005524">
    <property type="term" value="F:ATP binding"/>
    <property type="evidence" value="ECO:0007669"/>
    <property type="project" value="UniProtKB-KW"/>
</dbReference>
<evidence type="ECO:0000313" key="11">
    <source>
        <dbReference type="EMBL" id="MBB6048529.1"/>
    </source>
</evidence>
<feature type="domain" description="GAF" evidence="9">
    <location>
        <begin position="226"/>
        <end position="373"/>
    </location>
</feature>
<accession>A0A7W9W3L2</accession>
<feature type="domain" description="GAF" evidence="9">
    <location>
        <begin position="56"/>
        <end position="205"/>
    </location>
</feature>
<gene>
    <name evidence="11" type="ORF">HNQ39_000291</name>
</gene>
<feature type="domain" description="Signal transduction histidine kinase HWE region" evidence="10">
    <location>
        <begin position="377"/>
        <end position="466"/>
    </location>
</feature>
<dbReference type="EMBL" id="JACHGW010000001">
    <property type="protein sequence ID" value="MBB6048529.1"/>
    <property type="molecule type" value="Genomic_DNA"/>
</dbReference>
<keyword evidence="12" id="KW-1185">Reference proteome</keyword>
<evidence type="ECO:0000256" key="1">
    <source>
        <dbReference type="ARBA" id="ARBA00000085"/>
    </source>
</evidence>
<dbReference type="RefSeq" id="WP_184192170.1">
    <property type="nucleotide sequence ID" value="NZ_JACHGW010000001.1"/>
</dbReference>
<dbReference type="SMART" id="SM00065">
    <property type="entry name" value="GAF"/>
    <property type="match status" value="2"/>
</dbReference>
<protein>
    <recommendedName>
        <fullName evidence="2">histidine kinase</fullName>
        <ecNumber evidence="2">2.7.13.3</ecNumber>
    </recommendedName>
</protein>
<dbReference type="GO" id="GO:0004673">
    <property type="term" value="F:protein histidine kinase activity"/>
    <property type="evidence" value="ECO:0007669"/>
    <property type="project" value="UniProtKB-EC"/>
</dbReference>
<keyword evidence="4" id="KW-0808">Transferase</keyword>
<evidence type="ECO:0000256" key="3">
    <source>
        <dbReference type="ARBA" id="ARBA00022553"/>
    </source>
</evidence>
<organism evidence="11 12">
    <name type="scientific">Armatimonas rosea</name>
    <dbReference type="NCBI Taxonomy" id="685828"/>
    <lineage>
        <taxon>Bacteria</taxon>
        <taxon>Bacillati</taxon>
        <taxon>Armatimonadota</taxon>
        <taxon>Armatimonadia</taxon>
        <taxon>Armatimonadales</taxon>
        <taxon>Armatimonadaceae</taxon>
        <taxon>Armatimonas</taxon>
    </lineage>
</organism>
<dbReference type="InterPro" id="IPR003594">
    <property type="entry name" value="HATPase_dom"/>
</dbReference>
<name>A0A7W9W3L2_ARMRO</name>
<evidence type="ECO:0000259" key="9">
    <source>
        <dbReference type="SMART" id="SM00065"/>
    </source>
</evidence>
<dbReference type="PANTHER" id="PTHR41523">
    <property type="entry name" value="TWO-COMPONENT SYSTEM SENSOR PROTEIN"/>
    <property type="match status" value="1"/>
</dbReference>
<evidence type="ECO:0000256" key="7">
    <source>
        <dbReference type="ARBA" id="ARBA00022840"/>
    </source>
</evidence>
<dbReference type="SUPFAM" id="SSF55781">
    <property type="entry name" value="GAF domain-like"/>
    <property type="match status" value="2"/>
</dbReference>
<dbReference type="InterPro" id="IPR003018">
    <property type="entry name" value="GAF"/>
</dbReference>
<feature type="coiled-coil region" evidence="8">
    <location>
        <begin position="6"/>
        <end position="47"/>
    </location>
</feature>
<evidence type="ECO:0000256" key="8">
    <source>
        <dbReference type="SAM" id="Coils"/>
    </source>
</evidence>
<dbReference type="Pfam" id="PF13185">
    <property type="entry name" value="GAF_2"/>
    <property type="match status" value="2"/>
</dbReference>
<dbReference type="Pfam" id="PF07568">
    <property type="entry name" value="HisKA_2"/>
    <property type="match status" value="1"/>
</dbReference>
<evidence type="ECO:0000256" key="5">
    <source>
        <dbReference type="ARBA" id="ARBA00022741"/>
    </source>
</evidence>
<comment type="catalytic activity">
    <reaction evidence="1">
        <text>ATP + protein L-histidine = ADP + protein N-phospho-L-histidine.</text>
        <dbReference type="EC" id="2.7.13.3"/>
    </reaction>
</comment>
<keyword evidence="3" id="KW-0597">Phosphoprotein</keyword>
<reference evidence="11 12" key="1">
    <citation type="submission" date="2020-08" db="EMBL/GenBank/DDBJ databases">
        <title>Genomic Encyclopedia of Type Strains, Phase IV (KMG-IV): sequencing the most valuable type-strain genomes for metagenomic binning, comparative biology and taxonomic classification.</title>
        <authorList>
            <person name="Goeker M."/>
        </authorList>
    </citation>
    <scope>NUCLEOTIDE SEQUENCE [LARGE SCALE GENOMIC DNA]</scope>
    <source>
        <strain evidence="11 12">DSM 23562</strain>
    </source>
</reference>
<evidence type="ECO:0000256" key="6">
    <source>
        <dbReference type="ARBA" id="ARBA00022777"/>
    </source>
</evidence>
<evidence type="ECO:0000256" key="2">
    <source>
        <dbReference type="ARBA" id="ARBA00012438"/>
    </source>
</evidence>
<dbReference type="Gene3D" id="3.30.565.10">
    <property type="entry name" value="Histidine kinase-like ATPase, C-terminal domain"/>
    <property type="match status" value="1"/>
</dbReference>
<dbReference type="Proteomes" id="UP000520814">
    <property type="component" value="Unassembled WGS sequence"/>
</dbReference>
<dbReference type="InterPro" id="IPR011495">
    <property type="entry name" value="Sig_transdc_His_kin_sub2_dim/P"/>
</dbReference>
<keyword evidence="8" id="KW-0175">Coiled coil</keyword>
<dbReference type="InterPro" id="IPR011102">
    <property type="entry name" value="Sig_transdc_His_kinase_HWE"/>
</dbReference>
<sequence length="570" mass="63673">MQKATTEELERLLERREHELADARQRIRQLEEALDARASEAAALRRISEATGQVVTTDDILPLIAEIALEVTDTESALVYLFNDAHDTLVLRAATDEQIKPQVGKLRLKIGEGITGWVAREKKHVALTSEAWSDERFKFLPDLNEDRYQSILSVPLIWREECIGVVNVRTQAPHAYTKTQVQLLSAIASQVAGAIQASRKVRNAEKSATHLSTVAEVSRTITSNLYLEEILQLAVAATAQTLNFKIVALRLVDEEKQQLVVKAVHAVSKDYARRPPLHIGEGLAGKAVETGKVITVLDVKKSLDYKFGDIAREQNLTSLACVPLKVRDRVIGVLNCYTDRPHDFTEDELNVLSTLGNQVAVAIENAKLMVKGALLQEMHHRVKNNLQQIASLLRLQKHYAGDRPATEVLEESIGRVMAVSAVHELLSREDLDTISIRKIAEHIVQATKQSLTLPNKRIDFRVEGPDLRLSSHQANSVALILNEMVQNAVEHGFKITDDGSILVRLMEKPEDWLLEVRNTGDSPRPDFNPDKHHDLGLQIIQGLVRGDLQGEFKLIRDGEETVASIRWPKT</sequence>
<dbReference type="Gene3D" id="3.30.450.40">
    <property type="match status" value="2"/>
</dbReference>
<evidence type="ECO:0000313" key="12">
    <source>
        <dbReference type="Proteomes" id="UP000520814"/>
    </source>
</evidence>
<evidence type="ECO:0000259" key="10">
    <source>
        <dbReference type="SMART" id="SM00911"/>
    </source>
</evidence>
<keyword evidence="5" id="KW-0547">Nucleotide-binding</keyword>
<keyword evidence="6 11" id="KW-0418">Kinase</keyword>
<dbReference type="SUPFAM" id="SSF55874">
    <property type="entry name" value="ATPase domain of HSP90 chaperone/DNA topoisomerase II/histidine kinase"/>
    <property type="match status" value="1"/>
</dbReference>
<dbReference type="Pfam" id="PF13581">
    <property type="entry name" value="HATPase_c_2"/>
    <property type="match status" value="1"/>
</dbReference>
<dbReference type="EC" id="2.7.13.3" evidence="2"/>
<dbReference type="InterPro" id="IPR029016">
    <property type="entry name" value="GAF-like_dom_sf"/>
</dbReference>
<keyword evidence="7" id="KW-0067">ATP-binding</keyword>
<proteinExistence type="predicted"/>
<evidence type="ECO:0000256" key="4">
    <source>
        <dbReference type="ARBA" id="ARBA00022679"/>
    </source>
</evidence>
<comment type="caution">
    <text evidence="11">The sequence shown here is derived from an EMBL/GenBank/DDBJ whole genome shotgun (WGS) entry which is preliminary data.</text>
</comment>
<dbReference type="InterPro" id="IPR036890">
    <property type="entry name" value="HATPase_C_sf"/>
</dbReference>
<dbReference type="PANTHER" id="PTHR41523:SF8">
    <property type="entry name" value="ETHYLENE RESPONSE SENSOR PROTEIN"/>
    <property type="match status" value="1"/>
</dbReference>
<dbReference type="SMART" id="SM00911">
    <property type="entry name" value="HWE_HK"/>
    <property type="match status" value="1"/>
</dbReference>